<dbReference type="PANTHER" id="PTHR38436">
    <property type="entry name" value="POLYKETIDE CYCLASE SNOAL-LIKE DOMAIN"/>
    <property type="match status" value="1"/>
</dbReference>
<comment type="caution">
    <text evidence="1">The sequence shown here is derived from an EMBL/GenBank/DDBJ whole genome shotgun (WGS) entry which is preliminary data.</text>
</comment>
<organism evidence="1">
    <name type="scientific">marine sediment metagenome</name>
    <dbReference type="NCBI Taxonomy" id="412755"/>
    <lineage>
        <taxon>unclassified sequences</taxon>
        <taxon>metagenomes</taxon>
        <taxon>ecological metagenomes</taxon>
    </lineage>
</organism>
<dbReference type="PANTHER" id="PTHR38436:SF1">
    <property type="entry name" value="ESTER CYCLASE"/>
    <property type="match status" value="1"/>
</dbReference>
<evidence type="ECO:0008006" key="2">
    <source>
        <dbReference type="Google" id="ProtNLM"/>
    </source>
</evidence>
<name>X1GY03_9ZZZZ</name>
<protein>
    <recommendedName>
        <fullName evidence="2">Ester cyclase</fullName>
    </recommendedName>
</protein>
<dbReference type="Gene3D" id="3.10.450.50">
    <property type="match status" value="1"/>
</dbReference>
<dbReference type="EMBL" id="BARU01019184">
    <property type="protein sequence ID" value="GAH49735.1"/>
    <property type="molecule type" value="Genomic_DNA"/>
</dbReference>
<feature type="non-terminal residue" evidence="1">
    <location>
        <position position="1"/>
    </location>
</feature>
<dbReference type="AlphaFoldDB" id="X1GY03"/>
<accession>X1GY03</accession>
<dbReference type="Pfam" id="PF07366">
    <property type="entry name" value="SnoaL"/>
    <property type="match status" value="1"/>
</dbReference>
<reference evidence="1" key="1">
    <citation type="journal article" date="2014" name="Front. Microbiol.">
        <title>High frequency of phylogenetically diverse reductive dehalogenase-homologous genes in deep subseafloor sedimentary metagenomes.</title>
        <authorList>
            <person name="Kawai M."/>
            <person name="Futagami T."/>
            <person name="Toyoda A."/>
            <person name="Takaki Y."/>
            <person name="Nishi S."/>
            <person name="Hori S."/>
            <person name="Arai W."/>
            <person name="Tsubouchi T."/>
            <person name="Morono Y."/>
            <person name="Uchiyama I."/>
            <person name="Ito T."/>
            <person name="Fujiyama A."/>
            <person name="Inagaki F."/>
            <person name="Takami H."/>
        </authorList>
    </citation>
    <scope>NUCLEOTIDE SEQUENCE</scope>
    <source>
        <strain evidence="1">Expedition CK06-06</strain>
    </source>
</reference>
<dbReference type="InterPro" id="IPR009959">
    <property type="entry name" value="Cyclase_SnoaL-like"/>
</dbReference>
<dbReference type="InterPro" id="IPR032710">
    <property type="entry name" value="NTF2-like_dom_sf"/>
</dbReference>
<proteinExistence type="predicted"/>
<sequence>DFVWNYAPPGVAPGREGYKQENVINLRACFADIHCTVEDMVAEDDKVAVRWTWRGTHTGEYMGIAPTGKQVTMTGISILRIVGGKIVEEWDESDNLGFMQQLSAKVG</sequence>
<gene>
    <name evidence="1" type="ORF">S03H2_31616</name>
</gene>
<dbReference type="GO" id="GO:0030638">
    <property type="term" value="P:polyketide metabolic process"/>
    <property type="evidence" value="ECO:0007669"/>
    <property type="project" value="InterPro"/>
</dbReference>
<evidence type="ECO:0000313" key="1">
    <source>
        <dbReference type="EMBL" id="GAH49735.1"/>
    </source>
</evidence>
<dbReference type="SUPFAM" id="SSF54427">
    <property type="entry name" value="NTF2-like"/>
    <property type="match status" value="1"/>
</dbReference>